<keyword evidence="1" id="KW-1133">Transmembrane helix</keyword>
<dbReference type="EnsemblPlants" id="OBART12G12070.1">
    <property type="protein sequence ID" value="OBART12G12070.1"/>
    <property type="gene ID" value="OBART12G12070"/>
</dbReference>
<sequence length="276" mass="30460">MMVTDGCFLLEVMRTAAGWEVSDYADDDPVFSAHGLLYTVPYIRRDMIMIENQLPLLVLDKLVAVESGIQQNEDYINRLVHNFLSPTAWPPVTGVGLALHPLDILRRSLLFGPAPPDGEPPRHHLPPRRARPAYAFLNLMAFERLHAGAGNDVTAYVLFMDSIIDSARDAALLTARGVIQNAVGSDKAVARLFNGLSKDVVALDDAGGGDGELDAVRRAVSRYCRKPCHVWRANLVHTYFRSPWSLMSLAAAVFLLVLTVMQTVYTVLPFYQGGNN</sequence>
<dbReference type="eggNOG" id="ENOG502QR4P">
    <property type="taxonomic scope" value="Eukaryota"/>
</dbReference>
<dbReference type="PaxDb" id="65489-OBART12G12070.1"/>
<proteinExistence type="predicted"/>
<organism evidence="2">
    <name type="scientific">Oryza barthii</name>
    <dbReference type="NCBI Taxonomy" id="65489"/>
    <lineage>
        <taxon>Eukaryota</taxon>
        <taxon>Viridiplantae</taxon>
        <taxon>Streptophyta</taxon>
        <taxon>Embryophyta</taxon>
        <taxon>Tracheophyta</taxon>
        <taxon>Spermatophyta</taxon>
        <taxon>Magnoliopsida</taxon>
        <taxon>Liliopsida</taxon>
        <taxon>Poales</taxon>
        <taxon>Poaceae</taxon>
        <taxon>BOP clade</taxon>
        <taxon>Oryzoideae</taxon>
        <taxon>Oryzeae</taxon>
        <taxon>Oryzinae</taxon>
        <taxon>Oryza</taxon>
    </lineage>
</organism>
<dbReference type="Proteomes" id="UP000026960">
    <property type="component" value="Chromosome 12"/>
</dbReference>
<evidence type="ECO:0000313" key="2">
    <source>
        <dbReference type="EnsemblPlants" id="OBART12G12070.1"/>
    </source>
</evidence>
<dbReference type="Pfam" id="PF03140">
    <property type="entry name" value="DUF247"/>
    <property type="match status" value="2"/>
</dbReference>
<feature type="transmembrane region" description="Helical" evidence="1">
    <location>
        <begin position="249"/>
        <end position="271"/>
    </location>
</feature>
<dbReference type="PANTHER" id="PTHR31170">
    <property type="entry name" value="BNAC04G53230D PROTEIN"/>
    <property type="match status" value="1"/>
</dbReference>
<dbReference type="STRING" id="65489.A0A0D3HUG9"/>
<protein>
    <submittedName>
        <fullName evidence="2">Uncharacterized protein</fullName>
    </submittedName>
</protein>
<accession>A0A0D3HUG9</accession>
<keyword evidence="1" id="KW-0472">Membrane</keyword>
<keyword evidence="3" id="KW-1185">Reference proteome</keyword>
<evidence type="ECO:0000313" key="3">
    <source>
        <dbReference type="Proteomes" id="UP000026960"/>
    </source>
</evidence>
<keyword evidence="1" id="KW-0812">Transmembrane</keyword>
<reference evidence="2" key="1">
    <citation type="journal article" date="2009" name="Rice">
        <title>De Novo Next Generation Sequencing of Plant Genomes.</title>
        <authorList>
            <person name="Rounsley S."/>
            <person name="Marri P.R."/>
            <person name="Yu Y."/>
            <person name="He R."/>
            <person name="Sisneros N."/>
            <person name="Goicoechea J.L."/>
            <person name="Lee S.J."/>
            <person name="Angelova A."/>
            <person name="Kudrna D."/>
            <person name="Luo M."/>
            <person name="Affourtit J."/>
            <person name="Desany B."/>
            <person name="Knight J."/>
            <person name="Niazi F."/>
            <person name="Egholm M."/>
            <person name="Wing R.A."/>
        </authorList>
    </citation>
    <scope>NUCLEOTIDE SEQUENCE [LARGE SCALE GENOMIC DNA]</scope>
    <source>
        <strain evidence="2">cv. IRGC 105608</strain>
    </source>
</reference>
<name>A0A0D3HUG9_9ORYZ</name>
<reference evidence="2" key="2">
    <citation type="submission" date="2015-03" db="UniProtKB">
        <authorList>
            <consortium name="EnsemblPlants"/>
        </authorList>
    </citation>
    <scope>IDENTIFICATION</scope>
</reference>
<dbReference type="Gramene" id="OBART12G12070.1">
    <property type="protein sequence ID" value="OBART12G12070.1"/>
    <property type="gene ID" value="OBART12G12070"/>
</dbReference>
<dbReference type="PANTHER" id="PTHR31170:SF18">
    <property type="entry name" value="(WILD MALAYSIAN BANANA) HYPOTHETICAL PROTEIN"/>
    <property type="match status" value="1"/>
</dbReference>
<dbReference type="AlphaFoldDB" id="A0A0D3HUG9"/>
<dbReference type="InterPro" id="IPR004158">
    <property type="entry name" value="DUF247_pln"/>
</dbReference>
<dbReference type="HOGENOM" id="CLU_020188_0_3_1"/>
<evidence type="ECO:0000256" key="1">
    <source>
        <dbReference type="SAM" id="Phobius"/>
    </source>
</evidence>